<name>A0A2P4RDH8_RALPI</name>
<dbReference type="Proteomes" id="UP001199322">
    <property type="component" value="Unassembled WGS sequence"/>
</dbReference>
<evidence type="ECO:0000313" key="1">
    <source>
        <dbReference type="EMBL" id="CAJ0722113.1"/>
    </source>
</evidence>
<accession>A0A2P4RDH8</accession>
<proteinExistence type="predicted"/>
<dbReference type="InterPro" id="IPR008719">
    <property type="entry name" value="N2O_reductase_NosL"/>
</dbReference>
<dbReference type="Gene3D" id="3.30.70.2050">
    <property type="match status" value="1"/>
</dbReference>
<dbReference type="SUPFAM" id="SSF160387">
    <property type="entry name" value="NosL/MerB-like"/>
    <property type="match status" value="1"/>
</dbReference>
<dbReference type="Pfam" id="PF05573">
    <property type="entry name" value="NosL"/>
    <property type="match status" value="1"/>
</dbReference>
<dbReference type="GeneID" id="61389618"/>
<comment type="caution">
    <text evidence="2">The sequence shown here is derived from an EMBL/GenBank/DDBJ whole genome shotgun (WGS) entry which is preliminary data.</text>
</comment>
<sequence>MRLRRSGWMTVALLAASLWWYGVYASRRVEPEIPTEICFVAAPTPYDPRSGTAPDAPRAIPPNARCPVCGAFPSRAPDWAAQVIFADGDAYFFDSPLSLFIYLRNLPRYAAGRKSADIAAAYVRAVGDGRWIAALQAVYVWGSDVPGPMRRGNLPAFRNHTDARDFITRHGGSVTGSAGITAERLRALEPSQPHPAGRHT</sequence>
<dbReference type="Proteomes" id="UP001189303">
    <property type="component" value="Unassembled WGS sequence"/>
</dbReference>
<dbReference type="PANTHER" id="PTHR41247:SF1">
    <property type="entry name" value="HTH-TYPE TRANSCRIPTIONAL REPRESSOR YCNK"/>
    <property type="match status" value="1"/>
</dbReference>
<reference evidence="2" key="1">
    <citation type="submission" date="2018-06" db="EMBL/GenBank/DDBJ databases">
        <authorList>
            <person name="O'Rourke A."/>
        </authorList>
    </citation>
    <scope>NUCLEOTIDE SEQUENCE</scope>
    <source>
        <strain evidence="2">132550021-3</strain>
    </source>
</reference>
<evidence type="ECO:0000313" key="2">
    <source>
        <dbReference type="EMBL" id="MBX3888843.1"/>
    </source>
</evidence>
<gene>
    <name evidence="2" type="ORF">DEE74_03060</name>
    <name evidence="1" type="ORF">R38712_00650</name>
</gene>
<protein>
    <submittedName>
        <fullName evidence="2">Nitrous oxide reductase accessory protein NosL</fullName>
    </submittedName>
</protein>
<dbReference type="AlphaFoldDB" id="A0A2P4RDH8"/>
<reference evidence="1 3" key="2">
    <citation type="submission" date="2023-07" db="EMBL/GenBank/DDBJ databases">
        <authorList>
            <person name="Peeters C."/>
        </authorList>
    </citation>
    <scope>NUCLEOTIDE SEQUENCE [LARGE SCALE GENOMIC DNA]</scope>
    <source>
        <strain evidence="1 3">R-38712</strain>
    </source>
</reference>
<dbReference type="PANTHER" id="PTHR41247">
    <property type="entry name" value="HTH-TYPE TRANSCRIPTIONAL REPRESSOR YCNK"/>
    <property type="match status" value="1"/>
</dbReference>
<evidence type="ECO:0000313" key="3">
    <source>
        <dbReference type="Proteomes" id="UP001189303"/>
    </source>
</evidence>
<evidence type="ECO:0000313" key="4">
    <source>
        <dbReference type="Proteomes" id="UP001199322"/>
    </source>
</evidence>
<dbReference type="EMBL" id="QGBI01000003">
    <property type="protein sequence ID" value="MBX3888843.1"/>
    <property type="molecule type" value="Genomic_DNA"/>
</dbReference>
<dbReference type="RefSeq" id="WP_009240479.1">
    <property type="nucleotide sequence ID" value="NZ_CABKQE010000002.1"/>
</dbReference>
<organism evidence="2 4">
    <name type="scientific">Ralstonia pickettii</name>
    <name type="common">Burkholderia pickettii</name>
    <dbReference type="NCBI Taxonomy" id="329"/>
    <lineage>
        <taxon>Bacteria</taxon>
        <taxon>Pseudomonadati</taxon>
        <taxon>Pseudomonadota</taxon>
        <taxon>Betaproteobacteria</taxon>
        <taxon>Burkholderiales</taxon>
        <taxon>Burkholderiaceae</taxon>
        <taxon>Ralstonia</taxon>
    </lineage>
</organism>
<keyword evidence="3" id="KW-1185">Reference proteome</keyword>
<dbReference type="EMBL" id="CATWFT010000001">
    <property type="protein sequence ID" value="CAJ0722113.1"/>
    <property type="molecule type" value="Genomic_DNA"/>
</dbReference>